<keyword evidence="4" id="KW-0272">Extracellular matrix</keyword>
<keyword evidence="6" id="KW-0812">Transmembrane</keyword>
<dbReference type="GeneTree" id="ENSGT01010000229961"/>
<comment type="similarity">
    <text evidence="2">Belongs to the amelogenin family.</text>
</comment>
<evidence type="ECO:0000256" key="3">
    <source>
        <dbReference type="ARBA" id="ARBA00022525"/>
    </source>
</evidence>
<comment type="subcellular location">
    <subcellularLocation>
        <location evidence="1">Secreted</location>
        <location evidence="1">Extracellular space</location>
        <location evidence="1">Extracellular matrix</location>
    </subcellularLocation>
</comment>
<evidence type="ECO:0000256" key="6">
    <source>
        <dbReference type="SAM" id="Phobius"/>
    </source>
</evidence>
<dbReference type="PANTHER" id="PTHR46794:SF2">
    <property type="entry name" value="AMELOGENIN, X ISOFORM"/>
    <property type="match status" value="1"/>
</dbReference>
<sequence length="205" mass="22957">MRKYLKKTNTLFLSPFCSPFFLSLLSSPPSFFFFSFPSPYKSYHLILGTLVVLTSALKQTPQSLTLQPHHHITMVSTQQPMVPQKPMVLVVGQHSMNPTQQYKPNFPLLMQQPFWPQSIQPQAHQPPAILATPSSSCCQSHLASTIPHAASVLHVSWPASGLLAKNRQDQMGRSGLKDQKINCFQNNTGTQQFVPAITLLSKFRN</sequence>
<dbReference type="InterPro" id="IPR004116">
    <property type="entry name" value="Amelogenin"/>
</dbReference>
<evidence type="ECO:0000256" key="2">
    <source>
        <dbReference type="ARBA" id="ARBA00010383"/>
    </source>
</evidence>
<evidence type="ECO:0000313" key="7">
    <source>
        <dbReference type="Ensembl" id="ENSMMSP00000015562.1"/>
    </source>
</evidence>
<dbReference type="GO" id="GO:0030345">
    <property type="term" value="F:structural constituent of tooth enamel"/>
    <property type="evidence" value="ECO:0007669"/>
    <property type="project" value="TreeGrafter"/>
</dbReference>
<dbReference type="Proteomes" id="UP000694544">
    <property type="component" value="Unplaced"/>
</dbReference>
<keyword evidence="3" id="KW-0964">Secreted</keyword>
<dbReference type="Pfam" id="PF02948">
    <property type="entry name" value="Amelogenin"/>
    <property type="match status" value="1"/>
</dbReference>
<name>A0A8C6DFA6_MOSMO</name>
<accession>A0A8C6DFA6</accession>
<feature type="transmembrane region" description="Helical" evidence="6">
    <location>
        <begin position="12"/>
        <end position="34"/>
    </location>
</feature>
<keyword evidence="8" id="KW-1185">Reference proteome</keyword>
<dbReference type="GO" id="GO:0070166">
    <property type="term" value="P:enamel mineralization"/>
    <property type="evidence" value="ECO:0007669"/>
    <property type="project" value="TreeGrafter"/>
</dbReference>
<keyword evidence="5" id="KW-0091">Biomineralization</keyword>
<dbReference type="Ensembl" id="ENSMMST00000017181.1">
    <property type="protein sequence ID" value="ENSMMSP00000015562.1"/>
    <property type="gene ID" value="ENSMMSG00000011846.1"/>
</dbReference>
<evidence type="ECO:0000256" key="4">
    <source>
        <dbReference type="ARBA" id="ARBA00022530"/>
    </source>
</evidence>
<keyword evidence="6" id="KW-0472">Membrane</keyword>
<dbReference type="SMART" id="SM00818">
    <property type="entry name" value="Amelogenin"/>
    <property type="match status" value="1"/>
</dbReference>
<evidence type="ECO:0000256" key="1">
    <source>
        <dbReference type="ARBA" id="ARBA00004498"/>
    </source>
</evidence>
<proteinExistence type="inferred from homology"/>
<dbReference type="PANTHER" id="PTHR46794">
    <property type="entry name" value="AMELOGENIN, Y ISOFORM"/>
    <property type="match status" value="1"/>
</dbReference>
<keyword evidence="6" id="KW-1133">Transmembrane helix</keyword>
<protein>
    <submittedName>
        <fullName evidence="7">Uncharacterized protein</fullName>
    </submittedName>
</protein>
<dbReference type="AlphaFoldDB" id="A0A8C6DFA6"/>
<organism evidence="7 8">
    <name type="scientific">Moschus moschiferus</name>
    <name type="common">Siberian musk deer</name>
    <name type="synonym">Moschus sibiricus</name>
    <dbReference type="NCBI Taxonomy" id="68415"/>
    <lineage>
        <taxon>Eukaryota</taxon>
        <taxon>Metazoa</taxon>
        <taxon>Chordata</taxon>
        <taxon>Craniata</taxon>
        <taxon>Vertebrata</taxon>
        <taxon>Euteleostomi</taxon>
        <taxon>Mammalia</taxon>
        <taxon>Eutheria</taxon>
        <taxon>Laurasiatheria</taxon>
        <taxon>Artiodactyla</taxon>
        <taxon>Ruminantia</taxon>
        <taxon>Pecora</taxon>
        <taxon>Moschidae</taxon>
        <taxon>Moschus</taxon>
    </lineage>
</organism>
<reference evidence="7" key="2">
    <citation type="submission" date="2025-09" db="UniProtKB">
        <authorList>
            <consortium name="Ensembl"/>
        </authorList>
    </citation>
    <scope>IDENTIFICATION</scope>
</reference>
<evidence type="ECO:0000256" key="5">
    <source>
        <dbReference type="ARBA" id="ARBA00022591"/>
    </source>
</evidence>
<reference evidence="7" key="1">
    <citation type="submission" date="2025-08" db="UniProtKB">
        <authorList>
            <consortium name="Ensembl"/>
        </authorList>
    </citation>
    <scope>IDENTIFICATION</scope>
</reference>
<evidence type="ECO:0000313" key="8">
    <source>
        <dbReference type="Proteomes" id="UP000694544"/>
    </source>
</evidence>